<dbReference type="InterPro" id="IPR039498">
    <property type="entry name" value="NTP_transf_5"/>
</dbReference>
<gene>
    <name evidence="2" type="ORF">KTAU_23770</name>
</gene>
<keyword evidence="3" id="KW-1185">Reference proteome</keyword>
<organism evidence="2 3">
    <name type="scientific">Thermogemmatispora aurantia</name>
    <dbReference type="NCBI Taxonomy" id="2045279"/>
    <lineage>
        <taxon>Bacteria</taxon>
        <taxon>Bacillati</taxon>
        <taxon>Chloroflexota</taxon>
        <taxon>Ktedonobacteria</taxon>
        <taxon>Thermogemmatisporales</taxon>
        <taxon>Thermogemmatisporaceae</taxon>
        <taxon>Thermogemmatispora</taxon>
    </lineage>
</organism>
<sequence length="274" mass="30909">MTRPGDFEAGLPASAEAGSANGPGPTLADGVAEAQRLVTALQQEGLTLRLLGGLAVRLRCPSARHRSLARSYADLDFVAPKKQARPLRVALEANGYVADRRFNALHGERRLLFYDQVHQRQIDIFLSVFEMCHKLVLEPRLQLHPLTLSPADLLLTKLQIVELNAKDIQDLLALLLDFPPQETAANPGEQLDMRIVTQVCAHDWGWYTTVTDNLRRVAQEADQLLQAEEAARVRRHIEEMLRLLDQAPKSSAWKLRSLVGRRLQWYELPEEVHR</sequence>
<proteinExistence type="predicted"/>
<dbReference type="EMBL" id="BKZV01000003">
    <property type="protein sequence ID" value="GER83740.1"/>
    <property type="molecule type" value="Genomic_DNA"/>
</dbReference>
<dbReference type="RefSeq" id="WP_151728476.1">
    <property type="nucleotide sequence ID" value="NZ_BKZV01000003.1"/>
</dbReference>
<evidence type="ECO:0000256" key="1">
    <source>
        <dbReference type="SAM" id="MobiDB-lite"/>
    </source>
</evidence>
<dbReference type="Pfam" id="PF14907">
    <property type="entry name" value="NTP_transf_5"/>
    <property type="match status" value="1"/>
</dbReference>
<dbReference type="AlphaFoldDB" id="A0A5J4KAN3"/>
<feature type="region of interest" description="Disordered" evidence="1">
    <location>
        <begin position="1"/>
        <end position="28"/>
    </location>
</feature>
<evidence type="ECO:0000313" key="2">
    <source>
        <dbReference type="EMBL" id="GER83740.1"/>
    </source>
</evidence>
<dbReference type="Proteomes" id="UP000334820">
    <property type="component" value="Unassembled WGS sequence"/>
</dbReference>
<evidence type="ECO:0008006" key="4">
    <source>
        <dbReference type="Google" id="ProtNLM"/>
    </source>
</evidence>
<name>A0A5J4KAN3_9CHLR</name>
<accession>A0A5J4KAN3</accession>
<evidence type="ECO:0000313" key="3">
    <source>
        <dbReference type="Proteomes" id="UP000334820"/>
    </source>
</evidence>
<reference evidence="2 3" key="1">
    <citation type="journal article" date="2019" name="Int. J. Syst. Evol. Microbiol.">
        <title>Thermogemmatispora aurantia sp. nov. and Thermogemmatispora argillosa sp. nov., within the class Ktedonobacteria, and emended description of the genus Thermogemmatispora.</title>
        <authorList>
            <person name="Zheng Y."/>
            <person name="Wang C.M."/>
            <person name="Sakai Y."/>
            <person name="Abe K."/>
            <person name="Yokota A."/>
            <person name="Yabe S."/>
        </authorList>
    </citation>
    <scope>NUCLEOTIDE SEQUENCE [LARGE SCALE GENOMIC DNA]</scope>
    <source>
        <strain evidence="2 3">A1-2</strain>
    </source>
</reference>
<protein>
    <recommendedName>
        <fullName evidence="4">Nucleotidyltransferase</fullName>
    </recommendedName>
</protein>
<comment type="caution">
    <text evidence="2">The sequence shown here is derived from an EMBL/GenBank/DDBJ whole genome shotgun (WGS) entry which is preliminary data.</text>
</comment>